<evidence type="ECO:0000313" key="4">
    <source>
        <dbReference type="Proteomes" id="UP001314170"/>
    </source>
</evidence>
<comment type="caution">
    <text evidence="3">The sequence shown here is derived from an EMBL/GenBank/DDBJ whole genome shotgun (WGS) entry which is preliminary data.</text>
</comment>
<dbReference type="InterPro" id="IPR032675">
    <property type="entry name" value="LRR_dom_sf"/>
</dbReference>
<feature type="domain" description="Disease resistance R13L4/SHOC-2-like LRR" evidence="2">
    <location>
        <begin position="44"/>
        <end position="147"/>
    </location>
</feature>
<dbReference type="PANTHER" id="PTHR47186">
    <property type="entry name" value="LEUCINE-RICH REPEAT-CONTAINING PROTEIN 57"/>
    <property type="match status" value="1"/>
</dbReference>
<dbReference type="Proteomes" id="UP001314170">
    <property type="component" value="Unassembled WGS sequence"/>
</dbReference>
<dbReference type="Gene3D" id="3.80.10.10">
    <property type="entry name" value="Ribonuclease Inhibitor"/>
    <property type="match status" value="1"/>
</dbReference>
<proteinExistence type="predicted"/>
<protein>
    <recommendedName>
        <fullName evidence="2">Disease resistance R13L4/SHOC-2-like LRR domain-containing protein</fullName>
    </recommendedName>
</protein>
<accession>A0AAV1QQ49</accession>
<evidence type="ECO:0000313" key="3">
    <source>
        <dbReference type="EMBL" id="CAK7323867.1"/>
    </source>
</evidence>
<dbReference type="PANTHER" id="PTHR47186:SF57">
    <property type="entry name" value="OS02G0478300 PROTEIN"/>
    <property type="match status" value="1"/>
</dbReference>
<dbReference type="EMBL" id="CAWUPB010000175">
    <property type="protein sequence ID" value="CAK7323867.1"/>
    <property type="molecule type" value="Genomic_DNA"/>
</dbReference>
<evidence type="ECO:0000259" key="2">
    <source>
        <dbReference type="Pfam" id="PF23598"/>
    </source>
</evidence>
<evidence type="ECO:0000256" key="1">
    <source>
        <dbReference type="ARBA" id="ARBA00022737"/>
    </source>
</evidence>
<name>A0AAV1QQ49_9ROSI</name>
<dbReference type="Pfam" id="PF23598">
    <property type="entry name" value="LRR_14"/>
    <property type="match status" value="1"/>
</dbReference>
<reference evidence="3 4" key="1">
    <citation type="submission" date="2024-01" db="EMBL/GenBank/DDBJ databases">
        <authorList>
            <person name="Waweru B."/>
        </authorList>
    </citation>
    <scope>NUCLEOTIDE SEQUENCE [LARGE SCALE GENOMIC DNA]</scope>
</reference>
<dbReference type="AlphaFoldDB" id="A0AAV1QQ49"/>
<dbReference type="InterPro" id="IPR055414">
    <property type="entry name" value="LRR_R13L4/SHOC2-like"/>
</dbReference>
<keyword evidence="1" id="KW-0677">Repeat</keyword>
<sequence length="174" mass="20411">MARHLSISNNKSVNRKSSTKSQTHSIMILNGIELQKPVIDWIFGKCKLLTALDFENCPINYIPKELGNLLHLKYFNLRKTKVSKLPRSIRKLQNFEFLDVRESLVRELPIEINRFFKLQYLFGRPALKVTMESHRLDDLSLLSNLLTEEDIDCCDFSHVHRHHLKHLQFVSKGK</sequence>
<gene>
    <name evidence="3" type="ORF">DCAF_LOCUS1497</name>
</gene>
<dbReference type="SUPFAM" id="SSF52058">
    <property type="entry name" value="L domain-like"/>
    <property type="match status" value="1"/>
</dbReference>
<keyword evidence="4" id="KW-1185">Reference proteome</keyword>
<organism evidence="3 4">
    <name type="scientific">Dovyalis caffra</name>
    <dbReference type="NCBI Taxonomy" id="77055"/>
    <lineage>
        <taxon>Eukaryota</taxon>
        <taxon>Viridiplantae</taxon>
        <taxon>Streptophyta</taxon>
        <taxon>Embryophyta</taxon>
        <taxon>Tracheophyta</taxon>
        <taxon>Spermatophyta</taxon>
        <taxon>Magnoliopsida</taxon>
        <taxon>eudicotyledons</taxon>
        <taxon>Gunneridae</taxon>
        <taxon>Pentapetalae</taxon>
        <taxon>rosids</taxon>
        <taxon>fabids</taxon>
        <taxon>Malpighiales</taxon>
        <taxon>Salicaceae</taxon>
        <taxon>Flacourtieae</taxon>
        <taxon>Dovyalis</taxon>
    </lineage>
</organism>